<reference evidence="1 2" key="1">
    <citation type="journal article" date="2018" name="J. Allergy Clin. Immunol.">
        <title>High-quality assembly of Dermatophagoides pteronyssinus genome and transcriptome reveals a wide range of novel allergens.</title>
        <authorList>
            <person name="Liu X.Y."/>
            <person name="Yang K.Y."/>
            <person name="Wang M.Q."/>
            <person name="Kwok J.S."/>
            <person name="Zeng X."/>
            <person name="Yang Z."/>
            <person name="Xiao X.J."/>
            <person name="Lau C.P."/>
            <person name="Li Y."/>
            <person name="Huang Z.M."/>
            <person name="Ba J.G."/>
            <person name="Yim A.K."/>
            <person name="Ouyang C.Y."/>
            <person name="Ngai S.M."/>
            <person name="Chan T.F."/>
            <person name="Leung E.L."/>
            <person name="Liu L."/>
            <person name="Liu Z.G."/>
            <person name="Tsui S.K."/>
        </authorList>
    </citation>
    <scope>NUCLEOTIDE SEQUENCE [LARGE SCALE GENOMIC DNA]</scope>
    <source>
        <strain evidence="1">Derp</strain>
    </source>
</reference>
<dbReference type="EMBL" id="NJHN03000028">
    <property type="protein sequence ID" value="KAH9424612.1"/>
    <property type="molecule type" value="Genomic_DNA"/>
</dbReference>
<protein>
    <submittedName>
        <fullName evidence="1">Uncharacterized protein</fullName>
    </submittedName>
</protein>
<reference evidence="1 2" key="2">
    <citation type="journal article" date="2022" name="Mol. Biol. Evol.">
        <title>Comparative Genomics Reveals Insights into the Divergent Evolution of Astigmatic Mites and Household Pest Adaptations.</title>
        <authorList>
            <person name="Xiong Q."/>
            <person name="Wan A.T."/>
            <person name="Liu X."/>
            <person name="Fung C.S."/>
            <person name="Xiao X."/>
            <person name="Malainual N."/>
            <person name="Hou J."/>
            <person name="Wang L."/>
            <person name="Wang M."/>
            <person name="Yang K.Y."/>
            <person name="Cui Y."/>
            <person name="Leung E.L."/>
            <person name="Nong W."/>
            <person name="Shin S.K."/>
            <person name="Au S.W."/>
            <person name="Jeong K.Y."/>
            <person name="Chew F.T."/>
            <person name="Hui J.H."/>
            <person name="Leung T.F."/>
            <person name="Tungtrongchitr A."/>
            <person name="Zhong N."/>
            <person name="Liu Z."/>
            <person name="Tsui S.K."/>
        </authorList>
    </citation>
    <scope>NUCLEOTIDE SEQUENCE [LARGE SCALE GENOMIC DNA]</scope>
    <source>
        <strain evidence="1">Derp</strain>
    </source>
</reference>
<dbReference type="Proteomes" id="UP000887458">
    <property type="component" value="Unassembled WGS sequence"/>
</dbReference>
<gene>
    <name evidence="1" type="ORF">DERP_013033</name>
</gene>
<comment type="caution">
    <text evidence="1">The sequence shown here is derived from an EMBL/GenBank/DDBJ whole genome shotgun (WGS) entry which is preliminary data.</text>
</comment>
<evidence type="ECO:0000313" key="1">
    <source>
        <dbReference type="EMBL" id="KAH9424612.1"/>
    </source>
</evidence>
<proteinExistence type="predicted"/>
<keyword evidence="2" id="KW-1185">Reference proteome</keyword>
<organism evidence="1 2">
    <name type="scientific">Dermatophagoides pteronyssinus</name>
    <name type="common">European house dust mite</name>
    <dbReference type="NCBI Taxonomy" id="6956"/>
    <lineage>
        <taxon>Eukaryota</taxon>
        <taxon>Metazoa</taxon>
        <taxon>Ecdysozoa</taxon>
        <taxon>Arthropoda</taxon>
        <taxon>Chelicerata</taxon>
        <taxon>Arachnida</taxon>
        <taxon>Acari</taxon>
        <taxon>Acariformes</taxon>
        <taxon>Sarcoptiformes</taxon>
        <taxon>Astigmata</taxon>
        <taxon>Psoroptidia</taxon>
        <taxon>Analgoidea</taxon>
        <taxon>Pyroglyphidae</taxon>
        <taxon>Dermatophagoidinae</taxon>
        <taxon>Dermatophagoides</taxon>
    </lineage>
</organism>
<name>A0ABQ8JPT5_DERPT</name>
<accession>A0ABQ8JPT5</accession>
<evidence type="ECO:0000313" key="2">
    <source>
        <dbReference type="Proteomes" id="UP000887458"/>
    </source>
</evidence>
<sequence>MMKYLFAISEMKHTISDYYFDFSKCYQKKNGNDNDINQKMSNFVNQKNEINMFCIDAKNCQISDYFERHDLSVIFSRMLAGTPFNLAASTSFFNSSTSRFNLARLFWNLG</sequence>